<evidence type="ECO:0000313" key="1">
    <source>
        <dbReference type="EMBL" id="KAF6239710.1"/>
    </source>
</evidence>
<protein>
    <submittedName>
        <fullName evidence="1">Uncharacterized protein</fullName>
    </submittedName>
</protein>
<organism evidence="1 2">
    <name type="scientific">Letharia columbiana</name>
    <dbReference type="NCBI Taxonomy" id="112416"/>
    <lineage>
        <taxon>Eukaryota</taxon>
        <taxon>Fungi</taxon>
        <taxon>Dikarya</taxon>
        <taxon>Ascomycota</taxon>
        <taxon>Pezizomycotina</taxon>
        <taxon>Lecanoromycetes</taxon>
        <taxon>OSLEUM clade</taxon>
        <taxon>Lecanoromycetidae</taxon>
        <taxon>Lecanorales</taxon>
        <taxon>Lecanorineae</taxon>
        <taxon>Parmeliaceae</taxon>
        <taxon>Letharia</taxon>
    </lineage>
</organism>
<name>A0A8H6G3G8_9LECA</name>
<evidence type="ECO:0000313" key="2">
    <source>
        <dbReference type="Proteomes" id="UP000578531"/>
    </source>
</evidence>
<dbReference type="GeneID" id="59283930"/>
<dbReference type="RefSeq" id="XP_037168985.1">
    <property type="nucleotide sequence ID" value="XM_037304190.1"/>
</dbReference>
<dbReference type="Proteomes" id="UP000578531">
    <property type="component" value="Unassembled WGS sequence"/>
</dbReference>
<accession>A0A8H6G3G8</accession>
<sequence>MMPGDRIIGKISDTQFNQTIQYNSPTESRRYGLVTGTHSFSFTESKVTPDGTTFMQREDFSGILAWYMKPGMLGGKDTTKGFLS</sequence>
<dbReference type="EMBL" id="JACCJC010000005">
    <property type="protein sequence ID" value="KAF6239710.1"/>
    <property type="molecule type" value="Genomic_DNA"/>
</dbReference>
<gene>
    <name evidence="1" type="ORF">HO173_002256</name>
</gene>
<dbReference type="OrthoDB" id="509124at2759"/>
<dbReference type="AlphaFoldDB" id="A0A8H6G3G8"/>
<reference evidence="1 2" key="1">
    <citation type="journal article" date="2020" name="Genomics">
        <title>Complete, high-quality genomes from long-read metagenomic sequencing of two wolf lichen thalli reveals enigmatic genome architecture.</title>
        <authorList>
            <person name="McKenzie S.K."/>
            <person name="Walston R.F."/>
            <person name="Allen J.L."/>
        </authorList>
    </citation>
    <scope>NUCLEOTIDE SEQUENCE [LARGE SCALE GENOMIC DNA]</scope>
    <source>
        <strain evidence="1">WasteWater2</strain>
    </source>
</reference>
<keyword evidence="2" id="KW-1185">Reference proteome</keyword>
<proteinExistence type="predicted"/>
<comment type="caution">
    <text evidence="1">The sequence shown here is derived from an EMBL/GenBank/DDBJ whole genome shotgun (WGS) entry which is preliminary data.</text>
</comment>